<dbReference type="GO" id="GO:0005778">
    <property type="term" value="C:peroxisomal membrane"/>
    <property type="evidence" value="ECO:0007669"/>
    <property type="project" value="TreeGrafter"/>
</dbReference>
<organism evidence="1 2">
    <name type="scientific">Clydaea vesicula</name>
    <dbReference type="NCBI Taxonomy" id="447962"/>
    <lineage>
        <taxon>Eukaryota</taxon>
        <taxon>Fungi</taxon>
        <taxon>Fungi incertae sedis</taxon>
        <taxon>Chytridiomycota</taxon>
        <taxon>Chytridiomycota incertae sedis</taxon>
        <taxon>Chytridiomycetes</taxon>
        <taxon>Lobulomycetales</taxon>
        <taxon>Lobulomycetaceae</taxon>
        <taxon>Clydaea</taxon>
    </lineage>
</organism>
<proteinExistence type="predicted"/>
<comment type="caution">
    <text evidence="1">The sequence shown here is derived from an EMBL/GenBank/DDBJ whole genome shotgun (WGS) entry which is preliminary data.</text>
</comment>
<dbReference type="PANTHER" id="PTHR15460:SF3">
    <property type="entry name" value="PEROXISOMAL MEMBRANE PROTEIN 4"/>
    <property type="match status" value="1"/>
</dbReference>
<dbReference type="Pfam" id="PF02466">
    <property type="entry name" value="Tim17"/>
    <property type="match status" value="1"/>
</dbReference>
<dbReference type="InterPro" id="IPR019531">
    <property type="entry name" value="Pmp4"/>
</dbReference>
<protein>
    <submittedName>
        <fullName evidence="1">Peroxisomal membrane protein 4</fullName>
    </submittedName>
</protein>
<dbReference type="AlphaFoldDB" id="A0AAD5U965"/>
<sequence length="144" mass="16449">MKIIFNATFQHSKNLAFFVTIYKTLLILLRRSKGKESQSDSFVAGLVGGYIVFGENNGINQQIVLYLFSRILVGIAKLGVKNGIYGAPETTFPIFASVTWGVVMWLFRHNRDVLQGSLQSSMQYLYNDSEVFDRFKNFLWYNVA</sequence>
<evidence type="ECO:0000313" key="1">
    <source>
        <dbReference type="EMBL" id="KAJ3225072.1"/>
    </source>
</evidence>
<dbReference type="PANTHER" id="PTHR15460">
    <property type="entry name" value="PEROXISOMAL MEMBRANE PROTEIN 4"/>
    <property type="match status" value="1"/>
</dbReference>
<accession>A0AAD5U965</accession>
<name>A0AAD5U965_9FUNG</name>
<reference evidence="1" key="1">
    <citation type="submission" date="2020-05" db="EMBL/GenBank/DDBJ databases">
        <title>Phylogenomic resolution of chytrid fungi.</title>
        <authorList>
            <person name="Stajich J.E."/>
            <person name="Amses K."/>
            <person name="Simmons R."/>
            <person name="Seto K."/>
            <person name="Myers J."/>
            <person name="Bonds A."/>
            <person name="Quandt C.A."/>
            <person name="Barry K."/>
            <person name="Liu P."/>
            <person name="Grigoriev I."/>
            <person name="Longcore J.E."/>
            <person name="James T.Y."/>
        </authorList>
    </citation>
    <scope>NUCLEOTIDE SEQUENCE</scope>
    <source>
        <strain evidence="1">JEL0476</strain>
    </source>
</reference>
<dbReference type="EMBL" id="JADGJW010000072">
    <property type="protein sequence ID" value="KAJ3225072.1"/>
    <property type="molecule type" value="Genomic_DNA"/>
</dbReference>
<keyword evidence="2" id="KW-1185">Reference proteome</keyword>
<dbReference type="Proteomes" id="UP001211065">
    <property type="component" value="Unassembled WGS sequence"/>
</dbReference>
<evidence type="ECO:0000313" key="2">
    <source>
        <dbReference type="Proteomes" id="UP001211065"/>
    </source>
</evidence>
<gene>
    <name evidence="1" type="primary">PXMP4</name>
    <name evidence="1" type="ORF">HK099_007447</name>
</gene>